<organism evidence="4 5">
    <name type="scientific">Brachionus plicatilis</name>
    <name type="common">Marine rotifer</name>
    <name type="synonym">Brachionus muelleri</name>
    <dbReference type="NCBI Taxonomy" id="10195"/>
    <lineage>
        <taxon>Eukaryota</taxon>
        <taxon>Metazoa</taxon>
        <taxon>Spiralia</taxon>
        <taxon>Gnathifera</taxon>
        <taxon>Rotifera</taxon>
        <taxon>Eurotatoria</taxon>
        <taxon>Monogononta</taxon>
        <taxon>Pseudotrocha</taxon>
        <taxon>Ploima</taxon>
        <taxon>Brachionidae</taxon>
        <taxon>Brachionus</taxon>
    </lineage>
</organism>
<keyword evidence="5" id="KW-1185">Reference proteome</keyword>
<reference evidence="4 5" key="1">
    <citation type="journal article" date="2018" name="Sci. Rep.">
        <title>Genomic signatures of local adaptation to the degree of environmental predictability in rotifers.</title>
        <authorList>
            <person name="Franch-Gras L."/>
            <person name="Hahn C."/>
            <person name="Garcia-Roger E.M."/>
            <person name="Carmona M.J."/>
            <person name="Serra M."/>
            <person name="Gomez A."/>
        </authorList>
    </citation>
    <scope>NUCLEOTIDE SEQUENCE [LARGE SCALE GENOMIC DNA]</scope>
    <source>
        <strain evidence="4">HYR1</strain>
    </source>
</reference>
<proteinExistence type="predicted"/>
<sequence>MISKFQINKDILICCKCKQFNHNLLALPCHHFVCTDCISSQKIKVVYHCKKWKIFFNHELNSPICYSKSNRLYQKFIRFKEDCWLSSLEISFYSFLNSNEENFHLIENKFECTICTNVSGKLCTDYFGNPICEKCSQSSNLNQKSNLKIKQTVSDIFDYFTKKLNYRIEKLFSNLDVFFNQIDPKIDLANSWISNEKFISAFNLDDKKVISETTKAINISRKQLIQEVELKKFNSLKCLAYEFKEKFNFKEFQTSLNSIQVIGFLKNDVPIVNRVKFIQFYPKLFTFKTLIHSEKNYINWTPLNKIIDYFSPIYLSRFYCIYLNDFNHELSYETVIRNPITNLNFNLYKFINEEKLEYFRIDHKLNRIGFLFEIKYNKKYAIKIYDLYGSRLICSRYFDFYIDNFLFDDKLIVAWNSSSSYCLSVYDENLQYLEGIIEMDEDLYDIFYYLADCDEEFLYLNNQNQIGKVSKTNGRLEQIFNWFDREIFSGSEIEGPLHVSSEYLNVKIYQEFMIVTTYSKIYVFEKKNFKLLCENKIFLIKNNDWSIPNKIYFTKDGYLAFFDKNNITFI</sequence>
<accession>A0A3M7SZ96</accession>
<evidence type="ECO:0000313" key="5">
    <source>
        <dbReference type="Proteomes" id="UP000276133"/>
    </source>
</evidence>
<evidence type="ECO:0000313" key="4">
    <source>
        <dbReference type="EMBL" id="RNA41066.1"/>
    </source>
</evidence>
<gene>
    <name evidence="4" type="ORF">BpHYR1_035066</name>
</gene>
<dbReference type="OrthoDB" id="10532938at2759"/>
<keyword evidence="2" id="KW-0863">Zinc-finger</keyword>
<protein>
    <recommendedName>
        <fullName evidence="6">RING-type domain-containing protein</fullName>
    </recommendedName>
</protein>
<comment type="caution">
    <text evidence="4">The sequence shown here is derived from an EMBL/GenBank/DDBJ whole genome shotgun (WGS) entry which is preliminary data.</text>
</comment>
<evidence type="ECO:0000256" key="2">
    <source>
        <dbReference type="ARBA" id="ARBA00022771"/>
    </source>
</evidence>
<name>A0A3M7SZ96_BRAPC</name>
<dbReference type="Proteomes" id="UP000276133">
    <property type="component" value="Unassembled WGS sequence"/>
</dbReference>
<dbReference type="AlphaFoldDB" id="A0A3M7SZ96"/>
<dbReference type="EMBL" id="REGN01000561">
    <property type="protein sequence ID" value="RNA41066.1"/>
    <property type="molecule type" value="Genomic_DNA"/>
</dbReference>
<keyword evidence="3" id="KW-0862">Zinc</keyword>
<evidence type="ECO:0000256" key="3">
    <source>
        <dbReference type="ARBA" id="ARBA00022833"/>
    </source>
</evidence>
<dbReference type="InterPro" id="IPR017907">
    <property type="entry name" value="Znf_RING_CS"/>
</dbReference>
<dbReference type="PROSITE" id="PS00518">
    <property type="entry name" value="ZF_RING_1"/>
    <property type="match status" value="1"/>
</dbReference>
<keyword evidence="1" id="KW-0479">Metal-binding</keyword>
<dbReference type="GO" id="GO:0008270">
    <property type="term" value="F:zinc ion binding"/>
    <property type="evidence" value="ECO:0007669"/>
    <property type="project" value="UniProtKB-KW"/>
</dbReference>
<evidence type="ECO:0008006" key="6">
    <source>
        <dbReference type="Google" id="ProtNLM"/>
    </source>
</evidence>
<evidence type="ECO:0000256" key="1">
    <source>
        <dbReference type="ARBA" id="ARBA00022723"/>
    </source>
</evidence>